<keyword evidence="1" id="KW-0812">Transmembrane</keyword>
<keyword evidence="1" id="KW-0472">Membrane</keyword>
<dbReference type="RefSeq" id="WP_165807907.1">
    <property type="nucleotide sequence ID" value="NZ_CAMLVV010000008.1"/>
</dbReference>
<keyword evidence="3" id="KW-1185">Reference proteome</keyword>
<proteinExistence type="predicted"/>
<feature type="transmembrane region" description="Helical" evidence="1">
    <location>
        <begin position="6"/>
        <end position="39"/>
    </location>
</feature>
<dbReference type="AlphaFoldDB" id="A0A2U1S9I8"/>
<comment type="caution">
    <text evidence="2">The sequence shown here is derived from an EMBL/GenBank/DDBJ whole genome shotgun (WGS) entry which is preliminary data.</text>
</comment>
<dbReference type="EMBL" id="MZGU01000002">
    <property type="protein sequence ID" value="PWB87155.1"/>
    <property type="molecule type" value="Genomic_DNA"/>
</dbReference>
<gene>
    <name evidence="2" type="ORF">MBBWO_02720</name>
</gene>
<name>A0A2U1S9I8_9EURY</name>
<sequence length="47" mass="5428">MELKDLLYIIIAILIAAAIFQIFAWLLPIIVILVIAFVIYVFISDKY</sequence>
<accession>A0A2U1S9I8</accession>
<organism evidence="2 3">
    <name type="scientific">Methanobrevibacter woesei</name>
    <dbReference type="NCBI Taxonomy" id="190976"/>
    <lineage>
        <taxon>Archaea</taxon>
        <taxon>Methanobacteriati</taxon>
        <taxon>Methanobacteriota</taxon>
        <taxon>Methanomada group</taxon>
        <taxon>Methanobacteria</taxon>
        <taxon>Methanobacteriales</taxon>
        <taxon>Methanobacteriaceae</taxon>
        <taxon>Methanobrevibacter</taxon>
    </lineage>
</organism>
<evidence type="ECO:0000313" key="3">
    <source>
        <dbReference type="Proteomes" id="UP000245577"/>
    </source>
</evidence>
<keyword evidence="1" id="KW-1133">Transmembrane helix</keyword>
<evidence type="ECO:0000313" key="2">
    <source>
        <dbReference type="EMBL" id="PWB87155.1"/>
    </source>
</evidence>
<evidence type="ECO:0000256" key="1">
    <source>
        <dbReference type="SAM" id="Phobius"/>
    </source>
</evidence>
<dbReference type="Proteomes" id="UP000245577">
    <property type="component" value="Unassembled WGS sequence"/>
</dbReference>
<reference evidence="2 3" key="1">
    <citation type="submission" date="2017-03" db="EMBL/GenBank/DDBJ databases">
        <title>Genome sequence of Methanobrevibacter wosei.</title>
        <authorList>
            <person name="Poehlein A."/>
            <person name="Seedorf H."/>
            <person name="Daniel R."/>
        </authorList>
    </citation>
    <scope>NUCLEOTIDE SEQUENCE [LARGE SCALE GENOMIC DNA]</scope>
    <source>
        <strain evidence="2 3">DSM 11979</strain>
    </source>
</reference>
<protein>
    <submittedName>
        <fullName evidence="2">Uncharacterized protein</fullName>
    </submittedName>
</protein>